<dbReference type="SMART" id="SM00530">
    <property type="entry name" value="HTH_XRE"/>
    <property type="match status" value="1"/>
</dbReference>
<evidence type="ECO:0000313" key="4">
    <source>
        <dbReference type="Proteomes" id="UP000778578"/>
    </source>
</evidence>
<dbReference type="Gene3D" id="1.10.260.40">
    <property type="entry name" value="lambda repressor-like DNA-binding domains"/>
    <property type="match status" value="1"/>
</dbReference>
<dbReference type="InterPro" id="IPR010982">
    <property type="entry name" value="Lambda_DNA-bd_dom_sf"/>
</dbReference>
<protein>
    <submittedName>
        <fullName evidence="3">Helix-turn-helix transcriptional regulator</fullName>
    </submittedName>
</protein>
<dbReference type="Pfam" id="PF01381">
    <property type="entry name" value="HTH_3"/>
    <property type="match status" value="1"/>
</dbReference>
<feature type="region of interest" description="Disordered" evidence="1">
    <location>
        <begin position="83"/>
        <end position="107"/>
    </location>
</feature>
<proteinExistence type="predicted"/>
<feature type="compositionally biased region" description="Basic and acidic residues" evidence="1">
    <location>
        <begin position="84"/>
        <end position="95"/>
    </location>
</feature>
<dbReference type="EMBL" id="JAINZZ010000022">
    <property type="protein sequence ID" value="MBY8879681.1"/>
    <property type="molecule type" value="Genomic_DNA"/>
</dbReference>
<organism evidence="3 4">
    <name type="scientific">Actinacidiphila acidipaludis</name>
    <dbReference type="NCBI Taxonomy" id="2873382"/>
    <lineage>
        <taxon>Bacteria</taxon>
        <taxon>Bacillati</taxon>
        <taxon>Actinomycetota</taxon>
        <taxon>Actinomycetes</taxon>
        <taxon>Kitasatosporales</taxon>
        <taxon>Streptomycetaceae</taxon>
        <taxon>Actinacidiphila</taxon>
    </lineage>
</organism>
<feature type="domain" description="HTH cro/C1-type" evidence="2">
    <location>
        <begin position="26"/>
        <end position="80"/>
    </location>
</feature>
<keyword evidence="4" id="KW-1185">Reference proteome</keyword>
<gene>
    <name evidence="3" type="ORF">K7862_18850</name>
</gene>
<dbReference type="InterPro" id="IPR001387">
    <property type="entry name" value="Cro/C1-type_HTH"/>
</dbReference>
<dbReference type="PROSITE" id="PS50943">
    <property type="entry name" value="HTH_CROC1"/>
    <property type="match status" value="1"/>
</dbReference>
<comment type="caution">
    <text evidence="3">The sequence shown here is derived from an EMBL/GenBank/DDBJ whole genome shotgun (WGS) entry which is preliminary data.</text>
</comment>
<evidence type="ECO:0000313" key="3">
    <source>
        <dbReference type="EMBL" id="MBY8879681.1"/>
    </source>
</evidence>
<sequence length="107" mass="11164">MSFLSRTPAGSDVDGARLARQAAVSIEGLLAARGISHAQLADRLGVSEGRVHQMLAGEADLTVRSLALLAEGLDAQVEISVRPRPRESAHAHEPHGAGAAKVFAARH</sequence>
<name>A0ABS7Q971_9ACTN</name>
<dbReference type="Proteomes" id="UP000778578">
    <property type="component" value="Unassembled WGS sequence"/>
</dbReference>
<evidence type="ECO:0000256" key="1">
    <source>
        <dbReference type="SAM" id="MobiDB-lite"/>
    </source>
</evidence>
<reference evidence="3 4" key="1">
    <citation type="submission" date="2021-08" db="EMBL/GenBank/DDBJ databases">
        <title>WGS of actinomycetes from Thailand.</title>
        <authorList>
            <person name="Thawai C."/>
        </authorList>
    </citation>
    <scope>NUCLEOTIDE SEQUENCE [LARGE SCALE GENOMIC DNA]</scope>
    <source>
        <strain evidence="3 4">PLK6-54</strain>
    </source>
</reference>
<dbReference type="RefSeq" id="WP_222963933.1">
    <property type="nucleotide sequence ID" value="NZ_JAINZZ010000022.1"/>
</dbReference>
<dbReference type="CDD" id="cd00093">
    <property type="entry name" value="HTH_XRE"/>
    <property type="match status" value="1"/>
</dbReference>
<accession>A0ABS7Q971</accession>
<dbReference type="SUPFAM" id="SSF47413">
    <property type="entry name" value="lambda repressor-like DNA-binding domains"/>
    <property type="match status" value="1"/>
</dbReference>
<evidence type="ECO:0000259" key="2">
    <source>
        <dbReference type="PROSITE" id="PS50943"/>
    </source>
</evidence>